<feature type="compositionally biased region" description="Acidic residues" evidence="6">
    <location>
        <begin position="384"/>
        <end position="399"/>
    </location>
</feature>
<evidence type="ECO:0000256" key="1">
    <source>
        <dbReference type="ARBA" id="ARBA00004141"/>
    </source>
</evidence>
<dbReference type="Proteomes" id="UP000823616">
    <property type="component" value="Unassembled WGS sequence"/>
</dbReference>
<comment type="caution">
    <text evidence="8">The sequence shown here is derived from an EMBL/GenBank/DDBJ whole genome shotgun (WGS) entry which is preliminary data.</text>
</comment>
<evidence type="ECO:0000256" key="2">
    <source>
        <dbReference type="ARBA" id="ARBA00009773"/>
    </source>
</evidence>
<keyword evidence="4 7" id="KW-1133">Transmembrane helix</keyword>
<evidence type="ECO:0000313" key="9">
    <source>
        <dbReference type="Proteomes" id="UP000823616"/>
    </source>
</evidence>
<reference evidence="8" key="1">
    <citation type="submission" date="2020-10" db="EMBL/GenBank/DDBJ databases">
        <authorList>
            <person name="Gilroy R."/>
        </authorList>
    </citation>
    <scope>NUCLEOTIDE SEQUENCE</scope>
    <source>
        <strain evidence="8">B3-4054</strain>
    </source>
</reference>
<comment type="similarity">
    <text evidence="2">Belongs to the autoinducer-2 exporter (AI-2E) (TC 2.A.86) family.</text>
</comment>
<evidence type="ECO:0000256" key="4">
    <source>
        <dbReference type="ARBA" id="ARBA00022989"/>
    </source>
</evidence>
<evidence type="ECO:0000256" key="5">
    <source>
        <dbReference type="ARBA" id="ARBA00023136"/>
    </source>
</evidence>
<feature type="transmembrane region" description="Helical" evidence="7">
    <location>
        <begin position="283"/>
        <end position="303"/>
    </location>
</feature>
<dbReference type="GO" id="GO:0016020">
    <property type="term" value="C:membrane"/>
    <property type="evidence" value="ECO:0007669"/>
    <property type="project" value="UniProtKB-SubCell"/>
</dbReference>
<feature type="transmembrane region" description="Helical" evidence="7">
    <location>
        <begin position="30"/>
        <end position="48"/>
    </location>
</feature>
<keyword evidence="3 7" id="KW-0812">Transmembrane</keyword>
<feature type="transmembrane region" description="Helical" evidence="7">
    <location>
        <begin position="221"/>
        <end position="242"/>
    </location>
</feature>
<comment type="subcellular location">
    <subcellularLocation>
        <location evidence="1">Membrane</location>
        <topology evidence="1">Multi-pass membrane protein</topology>
    </subcellularLocation>
</comment>
<protein>
    <submittedName>
        <fullName evidence="8">AI-2E family transporter</fullName>
    </submittedName>
</protein>
<organism evidence="8 9">
    <name type="scientific">Candidatus Avitreponema avistercoris</name>
    <dbReference type="NCBI Taxonomy" id="2840705"/>
    <lineage>
        <taxon>Bacteria</taxon>
        <taxon>Pseudomonadati</taxon>
        <taxon>Spirochaetota</taxon>
        <taxon>Spirochaetia</taxon>
        <taxon>Spirochaetales</taxon>
        <taxon>Candidatus Avitreponema</taxon>
    </lineage>
</organism>
<evidence type="ECO:0000256" key="6">
    <source>
        <dbReference type="SAM" id="MobiDB-lite"/>
    </source>
</evidence>
<evidence type="ECO:0000313" key="8">
    <source>
        <dbReference type="EMBL" id="MBO8450193.1"/>
    </source>
</evidence>
<feature type="transmembrane region" description="Helical" evidence="7">
    <location>
        <begin position="315"/>
        <end position="331"/>
    </location>
</feature>
<dbReference type="InterPro" id="IPR002549">
    <property type="entry name" value="AI-2E-like"/>
</dbReference>
<evidence type="ECO:0000256" key="7">
    <source>
        <dbReference type="SAM" id="Phobius"/>
    </source>
</evidence>
<sequence>MSQRIPIQAVSIVALLALMIFLMGEIFLPYASVLLWSAVFYILLRPLYKKILLRMNPKKKLYSLQRRLLAGVFSLGTVVAVFFLFSFLVVNLAGQITVFVNELISFMNSNLEFFNESETGRKISDTVKNLSMGVLDLSAMDIKAQIVSLLRQYSDTILGLSRSLASNIGRFILSLCFMCFSLYFFYVDGSYLVNLLISAVPIDKRQTRLLMKKFRDVLGNLVQGLFLVAFYQATAAFLIFSLFRITGSLLFAVLVFFCSFIPMFGCAIVWFPLGVMLIPVRGIFPALLFMAACAVFISFLDNFIRPLLLKDRIKIHPLLIFFSILGGVKFFGLNGIILGPMTVILFFTIVDMVTADSPGKRSVRRMQNRPPLADEPDAGTAGEPEAENAGDEDDGCRET</sequence>
<feature type="transmembrane region" description="Helical" evidence="7">
    <location>
        <begin position="168"/>
        <end position="186"/>
    </location>
</feature>
<dbReference type="AlphaFoldDB" id="A0A9D9EME5"/>
<gene>
    <name evidence="8" type="ORF">IAA96_03715</name>
</gene>
<name>A0A9D9EME5_9SPIR</name>
<feature type="transmembrane region" description="Helical" evidence="7">
    <location>
        <begin position="249"/>
        <end position="271"/>
    </location>
</feature>
<dbReference type="PANTHER" id="PTHR21716">
    <property type="entry name" value="TRANSMEMBRANE PROTEIN"/>
    <property type="match status" value="1"/>
</dbReference>
<proteinExistence type="inferred from homology"/>
<evidence type="ECO:0000256" key="3">
    <source>
        <dbReference type="ARBA" id="ARBA00022692"/>
    </source>
</evidence>
<keyword evidence="5 7" id="KW-0472">Membrane</keyword>
<accession>A0A9D9EME5</accession>
<dbReference type="EMBL" id="JADIMS010000059">
    <property type="protein sequence ID" value="MBO8450193.1"/>
    <property type="molecule type" value="Genomic_DNA"/>
</dbReference>
<feature type="transmembrane region" description="Helical" evidence="7">
    <location>
        <begin position="68"/>
        <end position="90"/>
    </location>
</feature>
<dbReference type="Pfam" id="PF01594">
    <property type="entry name" value="AI-2E_transport"/>
    <property type="match status" value="1"/>
</dbReference>
<feature type="region of interest" description="Disordered" evidence="6">
    <location>
        <begin position="360"/>
        <end position="399"/>
    </location>
</feature>
<dbReference type="PANTHER" id="PTHR21716:SF4">
    <property type="entry name" value="TRANSMEMBRANE PROTEIN 245"/>
    <property type="match status" value="1"/>
</dbReference>
<reference evidence="8" key="2">
    <citation type="journal article" date="2021" name="PeerJ">
        <title>Extensive microbial diversity within the chicken gut microbiome revealed by metagenomics and culture.</title>
        <authorList>
            <person name="Gilroy R."/>
            <person name="Ravi A."/>
            <person name="Getino M."/>
            <person name="Pursley I."/>
            <person name="Horton D.L."/>
            <person name="Alikhan N.F."/>
            <person name="Baker D."/>
            <person name="Gharbi K."/>
            <person name="Hall N."/>
            <person name="Watson M."/>
            <person name="Adriaenssens E.M."/>
            <person name="Foster-Nyarko E."/>
            <person name="Jarju S."/>
            <person name="Secka A."/>
            <person name="Antonio M."/>
            <person name="Oren A."/>
            <person name="Chaudhuri R.R."/>
            <person name="La Ragione R."/>
            <person name="Hildebrand F."/>
            <person name="Pallen M.J."/>
        </authorList>
    </citation>
    <scope>NUCLEOTIDE SEQUENCE</scope>
    <source>
        <strain evidence="8">B3-4054</strain>
    </source>
</reference>
<feature type="transmembrane region" description="Helical" evidence="7">
    <location>
        <begin position="7"/>
        <end position="24"/>
    </location>
</feature>